<dbReference type="SMART" id="SM00387">
    <property type="entry name" value="HATPase_c"/>
    <property type="match status" value="1"/>
</dbReference>
<dbReference type="FunFam" id="3.30.565.10:FF:000006">
    <property type="entry name" value="Sensor histidine kinase WalK"/>
    <property type="match status" value="1"/>
</dbReference>
<dbReference type="GO" id="GO:0009927">
    <property type="term" value="F:histidine phosphotransfer kinase activity"/>
    <property type="evidence" value="ECO:0007669"/>
    <property type="project" value="TreeGrafter"/>
</dbReference>
<keyword evidence="3" id="KW-0597">Phosphoprotein</keyword>
<feature type="transmembrane region" description="Helical" evidence="6">
    <location>
        <begin position="171"/>
        <end position="191"/>
    </location>
</feature>
<dbReference type="AlphaFoldDB" id="A0A1G2EN11"/>
<evidence type="ECO:0000256" key="2">
    <source>
        <dbReference type="ARBA" id="ARBA00012438"/>
    </source>
</evidence>
<dbReference type="Pfam" id="PF00512">
    <property type="entry name" value="HisKA"/>
    <property type="match status" value="1"/>
</dbReference>
<evidence type="ECO:0000256" key="6">
    <source>
        <dbReference type="SAM" id="Phobius"/>
    </source>
</evidence>
<keyword evidence="4" id="KW-0808">Transferase</keyword>
<keyword evidence="6" id="KW-0472">Membrane</keyword>
<accession>A0A1G2EN11</accession>
<evidence type="ECO:0000313" key="8">
    <source>
        <dbReference type="EMBL" id="OGZ27185.1"/>
    </source>
</evidence>
<protein>
    <recommendedName>
        <fullName evidence="2">histidine kinase</fullName>
        <ecNumber evidence="2">2.7.13.3</ecNumber>
    </recommendedName>
</protein>
<reference evidence="8 9" key="1">
    <citation type="journal article" date="2016" name="Nat. Commun.">
        <title>Thousands of microbial genomes shed light on interconnected biogeochemical processes in an aquifer system.</title>
        <authorList>
            <person name="Anantharaman K."/>
            <person name="Brown C.T."/>
            <person name="Hug L.A."/>
            <person name="Sharon I."/>
            <person name="Castelle C.J."/>
            <person name="Probst A.J."/>
            <person name="Thomas B.C."/>
            <person name="Singh A."/>
            <person name="Wilkins M.J."/>
            <person name="Karaoz U."/>
            <person name="Brodie E.L."/>
            <person name="Williams K.H."/>
            <person name="Hubbard S.S."/>
            <person name="Banfield J.F."/>
        </authorList>
    </citation>
    <scope>NUCLEOTIDE SEQUENCE [LARGE SCALE GENOMIC DNA]</scope>
</reference>
<dbReference type="InterPro" id="IPR005467">
    <property type="entry name" value="His_kinase_dom"/>
</dbReference>
<dbReference type="Pfam" id="PF16927">
    <property type="entry name" value="HisKA_7TM"/>
    <property type="match status" value="1"/>
</dbReference>
<dbReference type="EMBL" id="MHMM01000010">
    <property type="protein sequence ID" value="OGZ27185.1"/>
    <property type="molecule type" value="Genomic_DNA"/>
</dbReference>
<feature type="transmembrane region" description="Helical" evidence="6">
    <location>
        <begin position="63"/>
        <end position="83"/>
    </location>
</feature>
<evidence type="ECO:0000256" key="4">
    <source>
        <dbReference type="ARBA" id="ARBA00022679"/>
    </source>
</evidence>
<feature type="transmembrane region" description="Helical" evidence="6">
    <location>
        <begin position="138"/>
        <end position="159"/>
    </location>
</feature>
<evidence type="ECO:0000256" key="5">
    <source>
        <dbReference type="ARBA" id="ARBA00022777"/>
    </source>
</evidence>
<dbReference type="PANTHER" id="PTHR43047">
    <property type="entry name" value="TWO-COMPONENT HISTIDINE PROTEIN KINASE"/>
    <property type="match status" value="1"/>
</dbReference>
<proteinExistence type="predicted"/>
<feature type="transmembrane region" description="Helical" evidence="6">
    <location>
        <begin position="6"/>
        <end position="24"/>
    </location>
</feature>
<dbReference type="SUPFAM" id="SSF47384">
    <property type="entry name" value="Homodimeric domain of signal transducing histidine kinase"/>
    <property type="match status" value="1"/>
</dbReference>
<keyword evidence="6" id="KW-0812">Transmembrane</keyword>
<evidence type="ECO:0000256" key="3">
    <source>
        <dbReference type="ARBA" id="ARBA00022553"/>
    </source>
</evidence>
<dbReference type="STRING" id="1801677.A2365_00760"/>
<dbReference type="InterPro" id="IPR003594">
    <property type="entry name" value="HATPase_dom"/>
</dbReference>
<evidence type="ECO:0000259" key="7">
    <source>
        <dbReference type="PROSITE" id="PS50109"/>
    </source>
</evidence>
<dbReference type="InterPro" id="IPR004358">
    <property type="entry name" value="Sig_transdc_His_kin-like_C"/>
</dbReference>
<dbReference type="GO" id="GO:0000155">
    <property type="term" value="F:phosphorelay sensor kinase activity"/>
    <property type="evidence" value="ECO:0007669"/>
    <property type="project" value="InterPro"/>
</dbReference>
<dbReference type="SUPFAM" id="SSF55874">
    <property type="entry name" value="ATPase domain of HSP90 chaperone/DNA topoisomerase II/histidine kinase"/>
    <property type="match status" value="1"/>
</dbReference>
<dbReference type="GO" id="GO:0005886">
    <property type="term" value="C:plasma membrane"/>
    <property type="evidence" value="ECO:0007669"/>
    <property type="project" value="TreeGrafter"/>
</dbReference>
<feature type="domain" description="Histidine kinase" evidence="7">
    <location>
        <begin position="326"/>
        <end position="547"/>
    </location>
</feature>
<dbReference type="PANTHER" id="PTHR43047:SF72">
    <property type="entry name" value="OSMOSENSING HISTIDINE PROTEIN KINASE SLN1"/>
    <property type="match status" value="1"/>
</dbReference>
<dbReference type="InterPro" id="IPR003661">
    <property type="entry name" value="HisK_dim/P_dom"/>
</dbReference>
<dbReference type="SMART" id="SM00388">
    <property type="entry name" value="HisKA"/>
    <property type="match status" value="1"/>
</dbReference>
<dbReference type="InterPro" id="IPR036890">
    <property type="entry name" value="HATPase_C_sf"/>
</dbReference>
<dbReference type="Pfam" id="PF02518">
    <property type="entry name" value="HATPase_c"/>
    <property type="match status" value="1"/>
</dbReference>
<dbReference type="InterPro" id="IPR036097">
    <property type="entry name" value="HisK_dim/P_sf"/>
</dbReference>
<dbReference type="InterPro" id="IPR031621">
    <property type="entry name" value="HisKA_7TM"/>
</dbReference>
<comment type="catalytic activity">
    <reaction evidence="1">
        <text>ATP + protein L-histidine = ADP + protein N-phospho-L-histidine.</text>
        <dbReference type="EC" id="2.7.13.3"/>
    </reaction>
</comment>
<dbReference type="Gene3D" id="3.30.565.10">
    <property type="entry name" value="Histidine kinase-like ATPase, C-terminal domain"/>
    <property type="match status" value="1"/>
</dbReference>
<feature type="transmembrane region" description="Helical" evidence="6">
    <location>
        <begin position="259"/>
        <end position="276"/>
    </location>
</feature>
<dbReference type="EC" id="2.7.13.3" evidence="2"/>
<dbReference type="CDD" id="cd00082">
    <property type="entry name" value="HisKA"/>
    <property type="match status" value="1"/>
</dbReference>
<gene>
    <name evidence="8" type="ORF">A2365_00760</name>
</gene>
<feature type="transmembrane region" description="Helical" evidence="6">
    <location>
        <begin position="197"/>
        <end position="216"/>
    </location>
</feature>
<feature type="transmembrane region" description="Helical" evidence="6">
    <location>
        <begin position="228"/>
        <end position="247"/>
    </location>
</feature>
<comment type="caution">
    <text evidence="8">The sequence shown here is derived from an EMBL/GenBank/DDBJ whole genome shotgun (WGS) entry which is preliminary data.</text>
</comment>
<feature type="transmembrane region" description="Helical" evidence="6">
    <location>
        <begin position="31"/>
        <end position="51"/>
    </location>
</feature>
<name>A0A1G2EN11_9BACT</name>
<sequence>MSLFVISSYLTAAASVFFGLFVLFKNWRSRVNITWFLTTIAIAIWALSLGMEVSSPDYETAFLWNKILNIGAIFIPIFFYHFIVSFLELEKKEKIFIVAGYLFAITFLTFFNLFTPLFVKGVPPGGGFKYWIEVGPVYYSFFAFFVLYMFRTTYLLFLSRKNTKNIKRAQINYLLIAILFGFGGGVTNFFPQIFNNNIYPFGNYLVVLYVIFISYASLKHHLFNIKVIATELLTIAIWIFLLIKIVLSNNLKDFTINSGLFIAVVFLGILLIRSILQEVSQREKMEEMAQRVQKAFDVEKKALDKEKNVRKELERLDKAKSQFMMATQHHLRTPLTSMQGYLDLIFGGSYGDVPPKIKDVLDKFAASTKNEIKLVNEFLDISQFQMGKDVVVLREGVDVDAIVREAVQDVEIEAKIKGIYVKSEVPEDAPKARADEQKLKAAVYNIVDNAVKYTRKGGVTVGLKEKGDKLQIIIKDTGVGLSKEEKDKLFGKLFERGEQAEKLFTTGRGIGLYITYKIVEAHKGKIWVESEGKSKGSTFFIELPISKEISGNQPKF</sequence>
<dbReference type="PROSITE" id="PS50109">
    <property type="entry name" value="HIS_KIN"/>
    <property type="match status" value="1"/>
</dbReference>
<dbReference type="PRINTS" id="PR00344">
    <property type="entry name" value="BCTRLSENSOR"/>
</dbReference>
<evidence type="ECO:0000313" key="9">
    <source>
        <dbReference type="Proteomes" id="UP000177740"/>
    </source>
</evidence>
<organism evidence="8 9">
    <name type="scientific">Candidatus Nealsonbacteria bacterium RIFOXYB1_FULL_40_15</name>
    <dbReference type="NCBI Taxonomy" id="1801677"/>
    <lineage>
        <taxon>Bacteria</taxon>
        <taxon>Candidatus Nealsoniibacteriota</taxon>
    </lineage>
</organism>
<keyword evidence="6" id="KW-1133">Transmembrane helix</keyword>
<dbReference type="Proteomes" id="UP000177740">
    <property type="component" value="Unassembled WGS sequence"/>
</dbReference>
<keyword evidence="5" id="KW-0418">Kinase</keyword>
<feature type="transmembrane region" description="Helical" evidence="6">
    <location>
        <begin position="95"/>
        <end position="118"/>
    </location>
</feature>
<dbReference type="Gene3D" id="1.10.287.130">
    <property type="match status" value="1"/>
</dbReference>
<evidence type="ECO:0000256" key="1">
    <source>
        <dbReference type="ARBA" id="ARBA00000085"/>
    </source>
</evidence>